<dbReference type="PANTHER" id="PTHR43531">
    <property type="entry name" value="PROTEIN ICFG"/>
    <property type="match status" value="1"/>
</dbReference>
<sequence length="638" mass="67615">MRATIKFKLGTTFAIVLTLLLGMAVLAASKLNEMNSVTTQIVDGPVARLDRAETLNERISYAVRMEKNLALSSDSQQMNVFDGDLMRARSDMKSLIETGLSTATPSGRPVWAEINNDYAAWLPVNDTVRRLGLANRNEEAGALSMTRSRELAGKISEGTLQLVKNAKADMETAKQNADAIYKSSLNTLIVISGLALLIALAGAVWIARIVSQGLKKVSSAIEAVAIGDIEQEVAVTTNDEIKDLVDTVNHMTANLRQSAQLADTIAEGDLSIDHQALSDKDMLGHALIRMTNNLRKSAELADTIAAGDLTVDHQPLSDRDVLGRALVLMIERLRGVVSDATLAAQNVAAGSQQLSSSSEQMSQGATEQAAAAEQASASMEEMAANIKQNADNASQTEKIARQSSQDAEHSGEAVQQAVVAMRTIAEKIVIVQEIARQTDLLALNAAVEAARAGEHGRGFAVVAAEVRKLAERSQTAAGEISGMSSDTVSAAQAAGEMLSKLVPDIRRTAELVAEISAACREQDIGASQINAAIQQLDQVTQQNATASEQISSTSEELASQAEELQENIAFFRVESAASRSRHARKPAPARASVADTKKAKVTAKSNTVAGQQARLRGFALDMSTGGPDGEDDDFGCAA</sequence>
<dbReference type="SUPFAM" id="SSF58104">
    <property type="entry name" value="Methyl-accepting chemotaxis protein (MCP) signaling domain"/>
    <property type="match status" value="1"/>
</dbReference>
<evidence type="ECO:0000256" key="1">
    <source>
        <dbReference type="ARBA" id="ARBA00022500"/>
    </source>
</evidence>
<proteinExistence type="inferred from homology"/>
<dbReference type="EMBL" id="JAOBTW010000013">
    <property type="protein sequence ID" value="MDZ7282881.1"/>
    <property type="molecule type" value="Genomic_DNA"/>
</dbReference>
<evidence type="ECO:0000313" key="9">
    <source>
        <dbReference type="EMBL" id="MDZ7282881.1"/>
    </source>
</evidence>
<comment type="caution">
    <text evidence="9">The sequence shown here is derived from an EMBL/GenBank/DDBJ whole genome shotgun (WGS) entry which is preliminary data.</text>
</comment>
<dbReference type="PROSITE" id="PS50885">
    <property type="entry name" value="HAMP"/>
    <property type="match status" value="1"/>
</dbReference>
<feature type="region of interest" description="Disordered" evidence="5">
    <location>
        <begin position="351"/>
        <end position="409"/>
    </location>
</feature>
<evidence type="ECO:0000259" key="7">
    <source>
        <dbReference type="PROSITE" id="PS50111"/>
    </source>
</evidence>
<keyword evidence="4" id="KW-0175">Coiled coil</keyword>
<dbReference type="SMART" id="SM00283">
    <property type="entry name" value="MA"/>
    <property type="match status" value="1"/>
</dbReference>
<dbReference type="Gene3D" id="6.10.340.10">
    <property type="match status" value="1"/>
</dbReference>
<evidence type="ECO:0000256" key="2">
    <source>
        <dbReference type="ARBA" id="ARBA00029447"/>
    </source>
</evidence>
<feature type="region of interest" description="Disordered" evidence="5">
    <location>
        <begin position="619"/>
        <end position="638"/>
    </location>
</feature>
<dbReference type="PROSITE" id="PS50111">
    <property type="entry name" value="CHEMOTAXIS_TRANSDUC_2"/>
    <property type="match status" value="1"/>
</dbReference>
<keyword evidence="6" id="KW-0812">Transmembrane</keyword>
<dbReference type="CDD" id="cd06225">
    <property type="entry name" value="HAMP"/>
    <property type="match status" value="1"/>
</dbReference>
<keyword evidence="1" id="KW-0145">Chemotaxis</keyword>
<dbReference type="InterPro" id="IPR003660">
    <property type="entry name" value="HAMP_dom"/>
</dbReference>
<protein>
    <submittedName>
        <fullName evidence="9">Methyl-accepting chemotaxis protein</fullName>
    </submittedName>
</protein>
<organism evidence="9 10">
    <name type="scientific">Sphingomonas sanguinis</name>
    <dbReference type="NCBI Taxonomy" id="33051"/>
    <lineage>
        <taxon>Bacteria</taxon>
        <taxon>Pseudomonadati</taxon>
        <taxon>Pseudomonadota</taxon>
        <taxon>Alphaproteobacteria</taxon>
        <taxon>Sphingomonadales</taxon>
        <taxon>Sphingomonadaceae</taxon>
        <taxon>Sphingomonas</taxon>
    </lineage>
</organism>
<dbReference type="PANTHER" id="PTHR43531:SF11">
    <property type="entry name" value="METHYL-ACCEPTING CHEMOTAXIS PROTEIN 3"/>
    <property type="match status" value="1"/>
</dbReference>
<feature type="compositionally biased region" description="Polar residues" evidence="5">
    <location>
        <begin position="386"/>
        <end position="405"/>
    </location>
</feature>
<feature type="domain" description="HAMP" evidence="8">
    <location>
        <begin position="208"/>
        <end position="260"/>
    </location>
</feature>
<keyword evidence="6" id="KW-1133">Transmembrane helix</keyword>
<reference evidence="10" key="1">
    <citation type="submission" date="2023-07" db="EMBL/GenBank/DDBJ databases">
        <title>Whole genome sequence analysis of rice epiphytic Sphingomonas sanguinis OsEp_Plm_15B2.</title>
        <authorList>
            <person name="Sahu K.P."/>
            <person name="Asharani P."/>
            <person name="Reddy B."/>
            <person name="Kumar A."/>
        </authorList>
    </citation>
    <scope>NUCLEOTIDE SEQUENCE [LARGE SCALE GENOMIC DNA]</scope>
    <source>
        <strain evidence="10">OsEp_Plm_15B2</strain>
    </source>
</reference>
<dbReference type="Pfam" id="PF00015">
    <property type="entry name" value="MCPsignal"/>
    <property type="match status" value="1"/>
</dbReference>
<feature type="coiled-coil region" evidence="4">
    <location>
        <begin position="529"/>
        <end position="574"/>
    </location>
</feature>
<keyword evidence="6" id="KW-0472">Membrane</keyword>
<feature type="region of interest" description="Disordered" evidence="5">
    <location>
        <begin position="576"/>
        <end position="608"/>
    </location>
</feature>
<dbReference type="InterPro" id="IPR004089">
    <property type="entry name" value="MCPsignal_dom"/>
</dbReference>
<feature type="transmembrane region" description="Helical" evidence="6">
    <location>
        <begin position="185"/>
        <end position="207"/>
    </location>
</feature>
<name>A0ABU5LT27_9SPHN</name>
<feature type="compositionally biased region" description="Low complexity" evidence="5">
    <location>
        <begin position="351"/>
        <end position="384"/>
    </location>
</feature>
<evidence type="ECO:0000259" key="8">
    <source>
        <dbReference type="PROSITE" id="PS50885"/>
    </source>
</evidence>
<dbReference type="Gene3D" id="1.10.287.950">
    <property type="entry name" value="Methyl-accepting chemotaxis protein"/>
    <property type="match status" value="1"/>
</dbReference>
<evidence type="ECO:0000256" key="5">
    <source>
        <dbReference type="SAM" id="MobiDB-lite"/>
    </source>
</evidence>
<evidence type="ECO:0000256" key="4">
    <source>
        <dbReference type="SAM" id="Coils"/>
    </source>
</evidence>
<accession>A0ABU5LT27</accession>
<evidence type="ECO:0000256" key="6">
    <source>
        <dbReference type="SAM" id="Phobius"/>
    </source>
</evidence>
<gene>
    <name evidence="9" type="ORF">N4G62_12665</name>
</gene>
<feature type="compositionally biased region" description="Acidic residues" evidence="5">
    <location>
        <begin position="628"/>
        <end position="638"/>
    </location>
</feature>
<dbReference type="Proteomes" id="UP001292182">
    <property type="component" value="Unassembled WGS sequence"/>
</dbReference>
<keyword evidence="3" id="KW-0807">Transducer</keyword>
<dbReference type="Pfam" id="PF00672">
    <property type="entry name" value="HAMP"/>
    <property type="match status" value="1"/>
</dbReference>
<feature type="domain" description="Methyl-accepting transducer" evidence="7">
    <location>
        <begin position="343"/>
        <end position="558"/>
    </location>
</feature>
<comment type="similarity">
    <text evidence="2">Belongs to the methyl-accepting chemotaxis (MCP) protein family.</text>
</comment>
<evidence type="ECO:0000256" key="3">
    <source>
        <dbReference type="PROSITE-ProRule" id="PRU00284"/>
    </source>
</evidence>
<keyword evidence="10" id="KW-1185">Reference proteome</keyword>
<evidence type="ECO:0000313" key="10">
    <source>
        <dbReference type="Proteomes" id="UP001292182"/>
    </source>
</evidence>
<dbReference type="SMART" id="SM00304">
    <property type="entry name" value="HAMP"/>
    <property type="match status" value="2"/>
</dbReference>
<dbReference type="InterPro" id="IPR051310">
    <property type="entry name" value="MCP_chemotaxis"/>
</dbReference>